<reference evidence="1" key="1">
    <citation type="submission" date="2013-09" db="EMBL/GenBank/DDBJ databases">
        <title>Complete nucleotide sequence of Streptomyces linear plasmid pFRL6.</title>
        <authorList>
            <person name="Chen Z."/>
            <person name="Fang P."/>
            <person name="Qin Z."/>
        </authorList>
    </citation>
    <scope>NUCLEOTIDE SEQUENCE</scope>
    <source>
        <plasmid evidence="1">pFRL6</plasmid>
    </source>
</reference>
<dbReference type="AlphaFoldDB" id="V9Z3Q1"/>
<accession>V9Z3Q1</accession>
<name>V9Z3Q1_9ACTN</name>
<gene>
    <name evidence="1" type="ORF">pFRL6_33</name>
</gene>
<evidence type="ECO:0000313" key="1">
    <source>
        <dbReference type="EMBL" id="AHE40120.1"/>
    </source>
</evidence>
<keyword evidence="1" id="KW-0614">Plasmid</keyword>
<geneLocation type="plasmid" evidence="1">
    <name>pFRL6</name>
</geneLocation>
<protein>
    <submittedName>
        <fullName evidence="1">Uncharacterized protein</fullName>
    </submittedName>
</protein>
<sequence length="77" mass="8169">MNAQDATAYRHIIATSPITVDLGNGYQGLTNPAWCGWYGKGITGAHPYGGYRKVVTCPDCLHLDDCADSGCADPAHD</sequence>
<dbReference type="RefSeq" id="WP_024127384.1">
    <property type="nucleotide sequence ID" value="NC_023286.1"/>
</dbReference>
<dbReference type="EMBL" id="KF602051">
    <property type="protein sequence ID" value="AHE40120.1"/>
    <property type="molecule type" value="Genomic_DNA"/>
</dbReference>
<organism evidence="1">
    <name type="scientific">Streptomyces sp. F12</name>
    <dbReference type="NCBI Taxonomy" id="1436084"/>
    <lineage>
        <taxon>Bacteria</taxon>
        <taxon>Bacillati</taxon>
        <taxon>Actinomycetota</taxon>
        <taxon>Actinomycetes</taxon>
        <taxon>Kitasatosporales</taxon>
        <taxon>Streptomycetaceae</taxon>
        <taxon>Streptomyces</taxon>
    </lineage>
</organism>
<proteinExistence type="predicted"/>